<keyword evidence="2" id="KW-1185">Reference proteome</keyword>
<dbReference type="AlphaFoldDB" id="A0A074YWZ2"/>
<organism evidence="1 2">
    <name type="scientific">Opisthorchis viverrini</name>
    <name type="common">Southeast Asian liver fluke</name>
    <dbReference type="NCBI Taxonomy" id="6198"/>
    <lineage>
        <taxon>Eukaryota</taxon>
        <taxon>Metazoa</taxon>
        <taxon>Spiralia</taxon>
        <taxon>Lophotrochozoa</taxon>
        <taxon>Platyhelminthes</taxon>
        <taxon>Trematoda</taxon>
        <taxon>Digenea</taxon>
        <taxon>Opisthorchiida</taxon>
        <taxon>Opisthorchiata</taxon>
        <taxon>Opisthorchiidae</taxon>
        <taxon>Opisthorchis</taxon>
    </lineage>
</organism>
<reference evidence="1 2" key="1">
    <citation type="submission" date="2013-11" db="EMBL/GenBank/DDBJ databases">
        <title>Opisthorchis viverrini - life in the bile duct.</title>
        <authorList>
            <person name="Young N.D."/>
            <person name="Nagarajan N."/>
            <person name="Lin S.J."/>
            <person name="Korhonen P.K."/>
            <person name="Jex A.R."/>
            <person name="Hall R.S."/>
            <person name="Safavi-Hemami H."/>
            <person name="Kaewkong W."/>
            <person name="Bertrand D."/>
            <person name="Gao S."/>
            <person name="Seet Q."/>
            <person name="Wongkham S."/>
            <person name="Teh B.T."/>
            <person name="Wongkham C."/>
            <person name="Intapan P.M."/>
            <person name="Maleewong W."/>
            <person name="Yang X."/>
            <person name="Hu M."/>
            <person name="Wang Z."/>
            <person name="Hofmann A."/>
            <person name="Sternberg P.W."/>
            <person name="Tan P."/>
            <person name="Wang J."/>
            <person name="Gasser R.B."/>
        </authorList>
    </citation>
    <scope>NUCLEOTIDE SEQUENCE [LARGE SCALE GENOMIC DNA]</scope>
</reference>
<proteinExistence type="predicted"/>
<sequence>MPTDTVAIGGNTKEQHDLNQRSFSKATRNIAQWVAEVHKPPHHGRVQPLRDGITINDNKTVTASKAICLLGYEFSKGVISPTLNARSVIASYLLRILPWKCSASSVCSYTMPIGYLRFLTKK</sequence>
<name>A0A074YWZ2_OPIVI</name>
<evidence type="ECO:0000313" key="2">
    <source>
        <dbReference type="Proteomes" id="UP000054324"/>
    </source>
</evidence>
<dbReference type="GeneID" id="20326037"/>
<dbReference type="RefSeq" id="XP_009176932.1">
    <property type="nucleotide sequence ID" value="XM_009178668.1"/>
</dbReference>
<accession>A0A074YWZ2</accession>
<dbReference type="Proteomes" id="UP000054324">
    <property type="component" value="Unassembled WGS sequence"/>
</dbReference>
<evidence type="ECO:0000313" key="1">
    <source>
        <dbReference type="EMBL" id="KER19326.1"/>
    </source>
</evidence>
<gene>
    <name evidence="1" type="ORF">T265_11869</name>
</gene>
<dbReference type="KEGG" id="ovi:T265_11869"/>
<protein>
    <submittedName>
        <fullName evidence="1">Uncharacterized protein</fullName>
    </submittedName>
</protein>
<dbReference type="CTD" id="20326037"/>
<dbReference type="EMBL" id="KL597244">
    <property type="protein sequence ID" value="KER19326.1"/>
    <property type="molecule type" value="Genomic_DNA"/>
</dbReference>